<dbReference type="InterPro" id="IPR052106">
    <property type="entry name" value="PINc/VapC_TA"/>
</dbReference>
<dbReference type="InterPro" id="IPR002716">
    <property type="entry name" value="PIN_dom"/>
</dbReference>
<dbReference type="Pfam" id="PF01850">
    <property type="entry name" value="PIN"/>
    <property type="match status" value="1"/>
</dbReference>
<evidence type="ECO:0000256" key="1">
    <source>
        <dbReference type="ARBA" id="ARBA00022649"/>
    </source>
</evidence>
<feature type="domain" description="PIN" evidence="6">
    <location>
        <begin position="5"/>
        <end position="128"/>
    </location>
</feature>
<dbReference type="PANTHER" id="PTHR38826">
    <property type="entry name" value="RIBONUCLEASE VAPC13"/>
    <property type="match status" value="1"/>
</dbReference>
<dbReference type="HAMAP" id="MF_00265">
    <property type="entry name" value="VapC_Nob1"/>
    <property type="match status" value="1"/>
</dbReference>
<dbReference type="EC" id="3.1.-.-" evidence="5"/>
<dbReference type="SUPFAM" id="SSF88723">
    <property type="entry name" value="PIN domain-like"/>
    <property type="match status" value="1"/>
</dbReference>
<feature type="binding site" evidence="5">
    <location>
        <position position="7"/>
    </location>
    <ligand>
        <name>Mg(2+)</name>
        <dbReference type="ChEBI" id="CHEBI:18420"/>
    </ligand>
</feature>
<dbReference type="InterPro" id="IPR022907">
    <property type="entry name" value="VapC_family"/>
</dbReference>
<comment type="similarity">
    <text evidence="5">Belongs to the PINc/VapC protein family.</text>
</comment>
<dbReference type="GO" id="GO:0016787">
    <property type="term" value="F:hydrolase activity"/>
    <property type="evidence" value="ECO:0007669"/>
    <property type="project" value="UniProtKB-KW"/>
</dbReference>
<dbReference type="Gene3D" id="3.40.50.1010">
    <property type="entry name" value="5'-nuclease"/>
    <property type="match status" value="1"/>
</dbReference>
<dbReference type="InterPro" id="IPR029060">
    <property type="entry name" value="PIN-like_dom_sf"/>
</dbReference>
<dbReference type="PANTHER" id="PTHR38826:SF5">
    <property type="entry name" value="RIBONUCLEASE VAPC13"/>
    <property type="match status" value="1"/>
</dbReference>
<evidence type="ECO:0000256" key="3">
    <source>
        <dbReference type="ARBA" id="ARBA00022723"/>
    </source>
</evidence>
<protein>
    <recommendedName>
        <fullName evidence="5">Ribonuclease VapC</fullName>
        <shortName evidence="5">RNase VapC</shortName>
        <ecNumber evidence="5">3.1.-.-</ecNumber>
    </recommendedName>
    <alternativeName>
        <fullName evidence="5">Toxin VapC</fullName>
    </alternativeName>
</protein>
<keyword evidence="4 5" id="KW-0378">Hydrolase</keyword>
<keyword evidence="5" id="KW-0460">Magnesium</keyword>
<evidence type="ECO:0000256" key="2">
    <source>
        <dbReference type="ARBA" id="ARBA00022722"/>
    </source>
</evidence>
<gene>
    <name evidence="7" type="primary">vapC_7</name>
    <name evidence="5" type="synonym">vapC</name>
    <name evidence="7" type="ORF">MELA_02273</name>
</gene>
<accession>A0A564ZLA8</accession>
<feature type="binding site" evidence="5">
    <location>
        <position position="102"/>
    </location>
    <ligand>
        <name>Mg(2+)</name>
        <dbReference type="ChEBI" id="CHEBI:18420"/>
    </ligand>
</feature>
<evidence type="ECO:0000256" key="5">
    <source>
        <dbReference type="HAMAP-Rule" id="MF_00265"/>
    </source>
</evidence>
<keyword evidence="8" id="KW-1185">Reference proteome</keyword>
<evidence type="ECO:0000256" key="4">
    <source>
        <dbReference type="ARBA" id="ARBA00022801"/>
    </source>
</evidence>
<dbReference type="EMBL" id="CABIKM010000036">
    <property type="protein sequence ID" value="VUZ85886.1"/>
    <property type="molecule type" value="Genomic_DNA"/>
</dbReference>
<evidence type="ECO:0000313" key="8">
    <source>
        <dbReference type="Proteomes" id="UP000334340"/>
    </source>
</evidence>
<keyword evidence="7" id="KW-0255">Endonuclease</keyword>
<keyword evidence="3 5" id="KW-0479">Metal-binding</keyword>
<evidence type="ECO:0000259" key="6">
    <source>
        <dbReference type="Pfam" id="PF01850"/>
    </source>
</evidence>
<organism evidence="7 8">
    <name type="scientific">Candidatus Methylomirabilis lanthanidiphila</name>
    <dbReference type="NCBI Taxonomy" id="2211376"/>
    <lineage>
        <taxon>Bacteria</taxon>
        <taxon>Candidatus Methylomirabilota</taxon>
        <taxon>Candidatus Methylomirabilia</taxon>
        <taxon>Candidatus Methylomirabilales</taxon>
        <taxon>Candidatus Methylomirabilaceae</taxon>
        <taxon>Candidatus Methylomirabilis</taxon>
    </lineage>
</organism>
<dbReference type="AlphaFoldDB" id="A0A564ZLA8"/>
<proteinExistence type="inferred from homology"/>
<comment type="cofactor">
    <cofactor evidence="5">
        <name>Mg(2+)</name>
        <dbReference type="ChEBI" id="CHEBI:18420"/>
    </cofactor>
</comment>
<dbReference type="GO" id="GO:0000287">
    <property type="term" value="F:magnesium ion binding"/>
    <property type="evidence" value="ECO:0007669"/>
    <property type="project" value="UniProtKB-UniRule"/>
</dbReference>
<reference evidence="7 8" key="1">
    <citation type="submission" date="2019-07" db="EMBL/GenBank/DDBJ databases">
        <authorList>
            <person name="Cremers G."/>
        </authorList>
    </citation>
    <scope>NUCLEOTIDE SEQUENCE [LARGE SCALE GENOMIC DNA]</scope>
</reference>
<evidence type="ECO:0000313" key="7">
    <source>
        <dbReference type="EMBL" id="VUZ85886.1"/>
    </source>
</evidence>
<keyword evidence="5" id="KW-0800">Toxin</keyword>
<keyword evidence="1 5" id="KW-1277">Toxin-antitoxin system</keyword>
<comment type="function">
    <text evidence="5">Toxic component of a toxin-antitoxin (TA) system. An RNase.</text>
</comment>
<keyword evidence="2 5" id="KW-0540">Nuclease</keyword>
<name>A0A564ZLA8_9BACT</name>
<dbReference type="GO" id="GO:0004540">
    <property type="term" value="F:RNA nuclease activity"/>
    <property type="evidence" value="ECO:0007669"/>
    <property type="project" value="InterPro"/>
</dbReference>
<dbReference type="GO" id="GO:0090729">
    <property type="term" value="F:toxin activity"/>
    <property type="evidence" value="ECO:0007669"/>
    <property type="project" value="UniProtKB-KW"/>
</dbReference>
<sequence length="135" mass="15460">MTAPFLDTNILLHHLLGDHPDQSPRATAWLRDLETAEQTAHTADTVIFEAVFTLERHYHRSKVEIRDALLPLIELPGLLLPGKRRWRTALDLYVDLNLPLADAYHAVLMTHLNTTDIVSFDHHFDRIPGIVRCEP</sequence>
<dbReference type="GO" id="GO:0004519">
    <property type="term" value="F:endonuclease activity"/>
    <property type="evidence" value="ECO:0007669"/>
    <property type="project" value="UniProtKB-KW"/>
</dbReference>
<dbReference type="Proteomes" id="UP000334340">
    <property type="component" value="Unassembled WGS sequence"/>
</dbReference>